<feature type="signal peptide" evidence="2">
    <location>
        <begin position="1"/>
        <end position="20"/>
    </location>
</feature>
<evidence type="ECO:0000256" key="1">
    <source>
        <dbReference type="SAM" id="Phobius"/>
    </source>
</evidence>
<feature type="transmembrane region" description="Helical" evidence="1">
    <location>
        <begin position="148"/>
        <end position="167"/>
    </location>
</feature>
<sequence>MRILPRFIWILIYSFQITQARQARTDLFSVSDTLEIFNEHDEILGFYQLNTFPFIESYTQNNTAAGQICYAESLSKFLSNCKNVEQYADYNWILLTPFDGLFTNQLLFEAQNLNISAVIIGSEQQIESGGYYINPVISQIMKLKFQKIITLISVIQMGILQMLLYYFYLKQCPWTDQLDRKYMQMSFITISTIYQTLFVAVLMLISKGWAQHMQLSRAALPASRYFGTTKIRLMMNLVEIYKSKDQIDIQSIVFHFYFDTIIIFAILLAFRPSRGQELQVDGII</sequence>
<evidence type="ECO:0000256" key="2">
    <source>
        <dbReference type="SAM" id="SignalP"/>
    </source>
</evidence>
<gene>
    <name evidence="3" type="primary">Contig8338.g8889</name>
    <name evidence="3" type="ORF">STYLEM_9446</name>
</gene>
<feature type="transmembrane region" description="Helical" evidence="1">
    <location>
        <begin position="252"/>
        <end position="270"/>
    </location>
</feature>
<keyword evidence="1" id="KW-1133">Transmembrane helix</keyword>
<protein>
    <recommendedName>
        <fullName evidence="5">Transmembrane protein</fullName>
    </recommendedName>
</protein>
<feature type="transmembrane region" description="Helical" evidence="1">
    <location>
        <begin position="187"/>
        <end position="205"/>
    </location>
</feature>
<dbReference type="EMBL" id="CCKQ01008980">
    <property type="protein sequence ID" value="CDW80448.1"/>
    <property type="molecule type" value="Genomic_DNA"/>
</dbReference>
<evidence type="ECO:0000313" key="3">
    <source>
        <dbReference type="EMBL" id="CDW80448.1"/>
    </source>
</evidence>
<feature type="chain" id="PRO_5001729518" description="Transmembrane protein" evidence="2">
    <location>
        <begin position="21"/>
        <end position="284"/>
    </location>
</feature>
<dbReference type="AlphaFoldDB" id="A0A078AI26"/>
<keyword evidence="2" id="KW-0732">Signal</keyword>
<evidence type="ECO:0008006" key="5">
    <source>
        <dbReference type="Google" id="ProtNLM"/>
    </source>
</evidence>
<keyword evidence="1" id="KW-0812">Transmembrane</keyword>
<dbReference type="InParanoid" id="A0A078AI26"/>
<dbReference type="Proteomes" id="UP000039865">
    <property type="component" value="Unassembled WGS sequence"/>
</dbReference>
<proteinExistence type="predicted"/>
<accession>A0A078AI26</accession>
<reference evidence="3 4" key="1">
    <citation type="submission" date="2014-06" db="EMBL/GenBank/DDBJ databases">
        <authorList>
            <person name="Swart Estienne"/>
        </authorList>
    </citation>
    <scope>NUCLEOTIDE SEQUENCE [LARGE SCALE GENOMIC DNA]</scope>
    <source>
        <strain evidence="3 4">130c</strain>
    </source>
</reference>
<keyword evidence="1" id="KW-0472">Membrane</keyword>
<evidence type="ECO:0000313" key="4">
    <source>
        <dbReference type="Proteomes" id="UP000039865"/>
    </source>
</evidence>
<organism evidence="3 4">
    <name type="scientific">Stylonychia lemnae</name>
    <name type="common">Ciliate</name>
    <dbReference type="NCBI Taxonomy" id="5949"/>
    <lineage>
        <taxon>Eukaryota</taxon>
        <taxon>Sar</taxon>
        <taxon>Alveolata</taxon>
        <taxon>Ciliophora</taxon>
        <taxon>Intramacronucleata</taxon>
        <taxon>Spirotrichea</taxon>
        <taxon>Stichotrichia</taxon>
        <taxon>Sporadotrichida</taxon>
        <taxon>Oxytrichidae</taxon>
        <taxon>Stylonychinae</taxon>
        <taxon>Stylonychia</taxon>
    </lineage>
</organism>
<name>A0A078AI26_STYLE</name>
<keyword evidence="4" id="KW-1185">Reference proteome</keyword>